<reference evidence="2 3" key="1">
    <citation type="journal article" date="2019" name="Emerg. Microbes Infect.">
        <title>Comprehensive subspecies identification of 175 nontuberculous mycobacteria species based on 7547 genomic profiles.</title>
        <authorList>
            <person name="Matsumoto Y."/>
            <person name="Kinjo T."/>
            <person name="Motooka D."/>
            <person name="Nabeya D."/>
            <person name="Jung N."/>
            <person name="Uechi K."/>
            <person name="Horii T."/>
            <person name="Iida T."/>
            <person name="Fujita J."/>
            <person name="Nakamura S."/>
        </authorList>
    </citation>
    <scope>NUCLEOTIDE SEQUENCE [LARGE SCALE GENOMIC DNA]</scope>
    <source>
        <strain evidence="2 3">JCM 15296</strain>
    </source>
</reference>
<evidence type="ECO:0000256" key="1">
    <source>
        <dbReference type="SAM" id="MobiDB-lite"/>
    </source>
</evidence>
<proteinExistence type="predicted"/>
<dbReference type="EMBL" id="AP022577">
    <property type="protein sequence ID" value="BBX82235.1"/>
    <property type="molecule type" value="Genomic_DNA"/>
</dbReference>
<feature type="compositionally biased region" description="Polar residues" evidence="1">
    <location>
        <begin position="85"/>
        <end position="97"/>
    </location>
</feature>
<organism evidence="2 3">
    <name type="scientific">Mycolicibacterium aubagnense</name>
    <dbReference type="NCBI Taxonomy" id="319707"/>
    <lineage>
        <taxon>Bacteria</taxon>
        <taxon>Bacillati</taxon>
        <taxon>Actinomycetota</taxon>
        <taxon>Actinomycetes</taxon>
        <taxon>Mycobacteriales</taxon>
        <taxon>Mycobacteriaceae</taxon>
        <taxon>Mycolicibacterium</taxon>
    </lineage>
</organism>
<evidence type="ECO:0000313" key="3">
    <source>
        <dbReference type="Proteomes" id="UP000465609"/>
    </source>
</evidence>
<feature type="region of interest" description="Disordered" evidence="1">
    <location>
        <begin position="79"/>
        <end position="101"/>
    </location>
</feature>
<evidence type="ECO:0000313" key="2">
    <source>
        <dbReference type="EMBL" id="BBX82235.1"/>
    </source>
</evidence>
<feature type="region of interest" description="Disordered" evidence="1">
    <location>
        <begin position="1"/>
        <end position="29"/>
    </location>
</feature>
<name>A0ABM7I6R5_9MYCO</name>
<dbReference type="Proteomes" id="UP000465609">
    <property type="component" value="Chromosome"/>
</dbReference>
<sequence length="184" mass="20825">MATDQPTTRDTRSITYRPRPTDSDTGRYDLDHFDGFSADLSDEDGVSLIAVLAASPRWEDRVRAEVLRRRSKITLPDQFPCIYQTPDSPNRAGSKNPQPTPWVVSPDIAMLTSLLPDYQELWDSYTSRWGPGARRTFAVGRLDGLPTHNVYRPGTTPAQVLHSTLLTHSAMYTRAPERLRELRL</sequence>
<dbReference type="RefSeq" id="WP_138233431.1">
    <property type="nucleotide sequence ID" value="NZ_AP022577.1"/>
</dbReference>
<keyword evidence="3" id="KW-1185">Reference proteome</keyword>
<gene>
    <name evidence="2" type="ORF">MAUB_01080</name>
</gene>
<accession>A0ABM7I6R5</accession>
<protein>
    <recommendedName>
        <fullName evidence="4">Transcriptional regulator</fullName>
    </recommendedName>
</protein>
<evidence type="ECO:0008006" key="4">
    <source>
        <dbReference type="Google" id="ProtNLM"/>
    </source>
</evidence>
<feature type="compositionally biased region" description="Basic and acidic residues" evidence="1">
    <location>
        <begin position="19"/>
        <end position="29"/>
    </location>
</feature>